<evidence type="ECO:0000313" key="5">
    <source>
        <dbReference type="Proteomes" id="UP000093186"/>
    </source>
</evidence>
<dbReference type="InterPro" id="IPR001509">
    <property type="entry name" value="Epimerase_deHydtase"/>
</dbReference>
<accession>A0A1B9XYA9</accession>
<proteinExistence type="inferred from homology"/>
<keyword evidence="5" id="KW-1185">Reference proteome</keyword>
<dbReference type="InterPro" id="IPR036291">
    <property type="entry name" value="NAD(P)-bd_dom_sf"/>
</dbReference>
<dbReference type="Pfam" id="PF08338">
    <property type="entry name" value="DUF1731"/>
    <property type="match status" value="1"/>
</dbReference>
<name>A0A1B9XYA9_9FLAO</name>
<dbReference type="SUPFAM" id="SSF51735">
    <property type="entry name" value="NAD(P)-binding Rossmann-fold domains"/>
    <property type="match status" value="1"/>
</dbReference>
<dbReference type="Pfam" id="PF01370">
    <property type="entry name" value="Epimerase"/>
    <property type="match status" value="1"/>
</dbReference>
<protein>
    <submittedName>
        <fullName evidence="4">TIGR01777 family protein</fullName>
    </submittedName>
</protein>
<dbReference type="AlphaFoldDB" id="A0A1B9XYA9"/>
<dbReference type="NCBIfam" id="TIGR01777">
    <property type="entry name" value="yfcH"/>
    <property type="match status" value="1"/>
</dbReference>
<dbReference type="STRING" id="447689.BA195_09925"/>
<dbReference type="PANTHER" id="PTHR11092">
    <property type="entry name" value="SUGAR NUCLEOTIDE EPIMERASE RELATED"/>
    <property type="match status" value="1"/>
</dbReference>
<comment type="similarity">
    <text evidence="1">Belongs to the NAD(P)-dependent epimerase/dehydratase family. SDR39U1 subfamily.</text>
</comment>
<evidence type="ECO:0000313" key="4">
    <source>
        <dbReference type="EMBL" id="OCK42486.1"/>
    </source>
</evidence>
<evidence type="ECO:0000259" key="3">
    <source>
        <dbReference type="Pfam" id="PF08338"/>
    </source>
</evidence>
<dbReference type="Gene3D" id="3.40.50.720">
    <property type="entry name" value="NAD(P)-binding Rossmann-like Domain"/>
    <property type="match status" value="1"/>
</dbReference>
<organism evidence="4 5">
    <name type="scientific">Tenacibaculum soleae</name>
    <dbReference type="NCBI Taxonomy" id="447689"/>
    <lineage>
        <taxon>Bacteria</taxon>
        <taxon>Pseudomonadati</taxon>
        <taxon>Bacteroidota</taxon>
        <taxon>Flavobacteriia</taxon>
        <taxon>Flavobacteriales</taxon>
        <taxon>Flavobacteriaceae</taxon>
        <taxon>Tenacibaculum</taxon>
    </lineage>
</organism>
<dbReference type="RefSeq" id="WP_068705074.1">
    <property type="nucleotide sequence ID" value="NZ_MAKX01000013.1"/>
</dbReference>
<dbReference type="InterPro" id="IPR013549">
    <property type="entry name" value="DUF1731"/>
</dbReference>
<dbReference type="InterPro" id="IPR010099">
    <property type="entry name" value="SDR39U1"/>
</dbReference>
<dbReference type="EMBL" id="MAKX01000013">
    <property type="protein sequence ID" value="OCK42486.1"/>
    <property type="molecule type" value="Genomic_DNA"/>
</dbReference>
<evidence type="ECO:0000256" key="1">
    <source>
        <dbReference type="ARBA" id="ARBA00009353"/>
    </source>
</evidence>
<dbReference type="Proteomes" id="UP000093186">
    <property type="component" value="Unassembled WGS sequence"/>
</dbReference>
<gene>
    <name evidence="4" type="ORF">BA195_09925</name>
</gene>
<feature type="domain" description="NAD-dependent epimerase/dehydratase" evidence="2">
    <location>
        <begin position="4"/>
        <end position="213"/>
    </location>
</feature>
<comment type="caution">
    <text evidence="4">The sequence shown here is derived from an EMBL/GenBank/DDBJ whole genome shotgun (WGS) entry which is preliminary data.</text>
</comment>
<sequence>MTKILITGGTGLIGKRLQKKLIEKKYEVVILSRNPKKKNEFLWNISNEFIDDNAFANITHIIHLAGAGIADKRWTDEQKKILIDSRVQSANLLFKKIKELKIQLKGFISASGIGYYGAITSDKIFTEDHLPENDFISKVCVQWEKAAHQFKKLNIPVTIIRTGIVLSEIGGALPKINTPLFLANIGSGKQYMPWIHIDDLCNIYLKAIKTNNFTGTYNAVAPEHQTNKNFTKILSKVIHKPVLPFNVPSFILKIILGEMNVLLLKGSPISYKKTEKHYSFIFSDLKSALKDIYKSGK</sequence>
<evidence type="ECO:0000259" key="2">
    <source>
        <dbReference type="Pfam" id="PF01370"/>
    </source>
</evidence>
<dbReference type="OrthoDB" id="9801773at2"/>
<dbReference type="PANTHER" id="PTHR11092:SF0">
    <property type="entry name" value="EPIMERASE FAMILY PROTEIN SDR39U1"/>
    <property type="match status" value="1"/>
</dbReference>
<feature type="domain" description="DUF1731" evidence="3">
    <location>
        <begin position="247"/>
        <end position="292"/>
    </location>
</feature>
<reference evidence="4 5" key="1">
    <citation type="submission" date="2016-06" db="EMBL/GenBank/DDBJ databases">
        <title>Draft Genome Sequence of Tenacibaculum soleae UCD-KL19.</title>
        <authorList>
            <person name="Eisen J.A."/>
            <person name="Coil D.A."/>
            <person name="Lujan K.M."/>
        </authorList>
    </citation>
    <scope>NUCLEOTIDE SEQUENCE [LARGE SCALE GENOMIC DNA]</scope>
    <source>
        <strain evidence="4 5">UCD-KL19</strain>
    </source>
</reference>